<evidence type="ECO:0000313" key="6">
    <source>
        <dbReference type="Proteomes" id="UP000248198"/>
    </source>
</evidence>
<organism evidence="5 6">
    <name type="scientific">Pedobacter nutrimenti</name>
    <dbReference type="NCBI Taxonomy" id="1241337"/>
    <lineage>
        <taxon>Bacteria</taxon>
        <taxon>Pseudomonadati</taxon>
        <taxon>Bacteroidota</taxon>
        <taxon>Sphingobacteriia</taxon>
        <taxon>Sphingobacteriales</taxon>
        <taxon>Sphingobacteriaceae</taxon>
        <taxon>Pedobacter</taxon>
    </lineage>
</organism>
<evidence type="ECO:0000259" key="4">
    <source>
        <dbReference type="PROSITE" id="PS01124"/>
    </source>
</evidence>
<dbReference type="Pfam" id="PF02311">
    <property type="entry name" value="AraC_binding"/>
    <property type="match status" value="1"/>
</dbReference>
<dbReference type="RefSeq" id="WP_211321348.1">
    <property type="nucleotide sequence ID" value="NZ_QKLU01000003.1"/>
</dbReference>
<dbReference type="Proteomes" id="UP000248198">
    <property type="component" value="Unassembled WGS sequence"/>
</dbReference>
<name>A0A318UT08_9SPHI</name>
<dbReference type="Pfam" id="PF12833">
    <property type="entry name" value="HTH_18"/>
    <property type="match status" value="1"/>
</dbReference>
<dbReference type="PANTHER" id="PTHR43280">
    <property type="entry name" value="ARAC-FAMILY TRANSCRIPTIONAL REGULATOR"/>
    <property type="match status" value="1"/>
</dbReference>
<dbReference type="InterPro" id="IPR003313">
    <property type="entry name" value="AraC-bd"/>
</dbReference>
<keyword evidence="3" id="KW-0804">Transcription</keyword>
<dbReference type="PROSITE" id="PS01124">
    <property type="entry name" value="HTH_ARAC_FAMILY_2"/>
    <property type="match status" value="1"/>
</dbReference>
<accession>A0A318UT08</accession>
<keyword evidence="6" id="KW-1185">Reference proteome</keyword>
<evidence type="ECO:0000313" key="5">
    <source>
        <dbReference type="EMBL" id="PYF74749.1"/>
    </source>
</evidence>
<keyword evidence="2 5" id="KW-0238">DNA-binding</keyword>
<evidence type="ECO:0000256" key="2">
    <source>
        <dbReference type="ARBA" id="ARBA00023125"/>
    </source>
</evidence>
<keyword evidence="1" id="KW-0805">Transcription regulation</keyword>
<dbReference type="SMART" id="SM00342">
    <property type="entry name" value="HTH_ARAC"/>
    <property type="match status" value="1"/>
</dbReference>
<dbReference type="PANTHER" id="PTHR43280:SF2">
    <property type="entry name" value="HTH-TYPE TRANSCRIPTIONAL REGULATOR EXSA"/>
    <property type="match status" value="1"/>
</dbReference>
<dbReference type="Gene3D" id="2.60.120.10">
    <property type="entry name" value="Jelly Rolls"/>
    <property type="match status" value="1"/>
</dbReference>
<evidence type="ECO:0000256" key="1">
    <source>
        <dbReference type="ARBA" id="ARBA00023015"/>
    </source>
</evidence>
<dbReference type="AlphaFoldDB" id="A0A318UT08"/>
<dbReference type="InterPro" id="IPR009057">
    <property type="entry name" value="Homeodomain-like_sf"/>
</dbReference>
<dbReference type="InterPro" id="IPR037923">
    <property type="entry name" value="HTH-like"/>
</dbReference>
<sequence length="284" mass="33042">MKRENMHQSFKVVYRKIAECSASDLQFNFFQMAYVISGKGFLRVNGNCIAYKTGNLMLMTPNDQHNFDITEPTEFLLVSINSDYVKEYRSKNLNCIECLLYYASHLSGCILKQKEDEFLVKSIVGCLLHAIEYKDVYDEDLTAHYVNALIVIAVRNISKIKPPGIKENSDKRILEIVSYIQSNIFSPQHLKASHIADKFDISPTYLGSYFKNQCGETLQQFISNYRIRMVEHRLSFSDMRINEIVHEFGFSDESHLNKFFKKHKNLSLTAYRKEKNTTSIFQMD</sequence>
<proteinExistence type="predicted"/>
<dbReference type="Gene3D" id="1.10.10.60">
    <property type="entry name" value="Homeodomain-like"/>
    <property type="match status" value="2"/>
</dbReference>
<dbReference type="EMBL" id="QKLU01000003">
    <property type="protein sequence ID" value="PYF74749.1"/>
    <property type="molecule type" value="Genomic_DNA"/>
</dbReference>
<reference evidence="5 6" key="1">
    <citation type="submission" date="2018-06" db="EMBL/GenBank/DDBJ databases">
        <title>Genomic Encyclopedia of Archaeal and Bacterial Type Strains, Phase II (KMG-II): from individual species to whole genera.</title>
        <authorList>
            <person name="Goeker M."/>
        </authorList>
    </citation>
    <scope>NUCLEOTIDE SEQUENCE [LARGE SCALE GENOMIC DNA]</scope>
    <source>
        <strain evidence="5 6">DSM 27372</strain>
    </source>
</reference>
<dbReference type="SUPFAM" id="SSF51215">
    <property type="entry name" value="Regulatory protein AraC"/>
    <property type="match status" value="1"/>
</dbReference>
<dbReference type="GO" id="GO:0003700">
    <property type="term" value="F:DNA-binding transcription factor activity"/>
    <property type="evidence" value="ECO:0007669"/>
    <property type="project" value="InterPro"/>
</dbReference>
<dbReference type="InterPro" id="IPR014710">
    <property type="entry name" value="RmlC-like_jellyroll"/>
</dbReference>
<dbReference type="SUPFAM" id="SSF46689">
    <property type="entry name" value="Homeodomain-like"/>
    <property type="match status" value="1"/>
</dbReference>
<gene>
    <name evidence="5" type="ORF">B0O44_103195</name>
</gene>
<comment type="caution">
    <text evidence="5">The sequence shown here is derived from an EMBL/GenBank/DDBJ whole genome shotgun (WGS) entry which is preliminary data.</text>
</comment>
<dbReference type="InterPro" id="IPR018060">
    <property type="entry name" value="HTH_AraC"/>
</dbReference>
<feature type="domain" description="HTH araC/xylS-type" evidence="4">
    <location>
        <begin position="174"/>
        <end position="274"/>
    </location>
</feature>
<dbReference type="GO" id="GO:0043565">
    <property type="term" value="F:sequence-specific DNA binding"/>
    <property type="evidence" value="ECO:0007669"/>
    <property type="project" value="InterPro"/>
</dbReference>
<evidence type="ECO:0000256" key="3">
    <source>
        <dbReference type="ARBA" id="ARBA00023163"/>
    </source>
</evidence>
<protein>
    <submittedName>
        <fullName evidence="5">AraC-like DNA-binding protein</fullName>
    </submittedName>
</protein>